<dbReference type="EMBL" id="BKCJ010008462">
    <property type="protein sequence ID" value="GEU82351.1"/>
    <property type="molecule type" value="Genomic_DNA"/>
</dbReference>
<dbReference type="PANTHER" id="PTHR47926">
    <property type="entry name" value="PENTATRICOPEPTIDE REPEAT-CONTAINING PROTEIN"/>
    <property type="match status" value="1"/>
</dbReference>
<organism evidence="1">
    <name type="scientific">Tanacetum cinerariifolium</name>
    <name type="common">Dalmatian daisy</name>
    <name type="synonym">Chrysanthemum cinerariifolium</name>
    <dbReference type="NCBI Taxonomy" id="118510"/>
    <lineage>
        <taxon>Eukaryota</taxon>
        <taxon>Viridiplantae</taxon>
        <taxon>Streptophyta</taxon>
        <taxon>Embryophyta</taxon>
        <taxon>Tracheophyta</taxon>
        <taxon>Spermatophyta</taxon>
        <taxon>Magnoliopsida</taxon>
        <taxon>eudicotyledons</taxon>
        <taxon>Gunneridae</taxon>
        <taxon>Pentapetalae</taxon>
        <taxon>asterids</taxon>
        <taxon>campanulids</taxon>
        <taxon>Asterales</taxon>
        <taxon>Asteraceae</taxon>
        <taxon>Asteroideae</taxon>
        <taxon>Anthemideae</taxon>
        <taxon>Anthemidinae</taxon>
        <taxon>Tanacetum</taxon>
    </lineage>
</organism>
<dbReference type="InterPro" id="IPR046960">
    <property type="entry name" value="PPR_At4g14850-like_plant"/>
</dbReference>
<dbReference type="GO" id="GO:0003723">
    <property type="term" value="F:RNA binding"/>
    <property type="evidence" value="ECO:0007669"/>
    <property type="project" value="InterPro"/>
</dbReference>
<reference evidence="1" key="1">
    <citation type="journal article" date="2019" name="Sci. Rep.">
        <title>Draft genome of Tanacetum cinerariifolium, the natural source of mosquito coil.</title>
        <authorList>
            <person name="Yamashiro T."/>
            <person name="Shiraishi A."/>
            <person name="Satake H."/>
            <person name="Nakayama K."/>
        </authorList>
    </citation>
    <scope>NUCLEOTIDE SEQUENCE</scope>
</reference>
<dbReference type="GO" id="GO:0009451">
    <property type="term" value="P:RNA modification"/>
    <property type="evidence" value="ECO:0007669"/>
    <property type="project" value="InterPro"/>
</dbReference>
<proteinExistence type="predicted"/>
<evidence type="ECO:0000313" key="1">
    <source>
        <dbReference type="EMBL" id="GEU82351.1"/>
    </source>
</evidence>
<dbReference type="Gene3D" id="1.25.40.10">
    <property type="entry name" value="Tetratricopeptide repeat domain"/>
    <property type="match status" value="1"/>
</dbReference>
<protein>
    <submittedName>
        <fullName evidence="1">Pentatricopeptide repeat-containing protein At3g58590</fullName>
    </submittedName>
</protein>
<dbReference type="InterPro" id="IPR011990">
    <property type="entry name" value="TPR-like_helical_dom_sf"/>
</dbReference>
<dbReference type="AlphaFoldDB" id="A0A6L2N821"/>
<comment type="caution">
    <text evidence="1">The sequence shown here is derived from an EMBL/GenBank/DDBJ whole genome shotgun (WGS) entry which is preliminary data.</text>
</comment>
<sequence length="109" mass="12759">MFPGRFQAFLISETFWVRDTASRRHMYGKFGSVWNATMVLDQMIERNVVSWKPLVSALGLNGYEQEIVERFKHMEMICIKPEKIDFISVISACRRHAALVKEGMELFKK</sequence>
<accession>A0A6L2N821</accession>
<dbReference type="PANTHER" id="PTHR47926:SF423">
    <property type="entry name" value="REPEAT-CONTAINING PROTEIN, PUTATIVE-RELATED"/>
    <property type="match status" value="1"/>
</dbReference>
<gene>
    <name evidence="1" type="ORF">Tci_054329</name>
</gene>
<name>A0A6L2N821_TANCI</name>